<dbReference type="Proteomes" id="UP001303473">
    <property type="component" value="Unassembled WGS sequence"/>
</dbReference>
<feature type="domain" description="Nephrocystin 3-like N-terminal" evidence="4">
    <location>
        <begin position="43"/>
        <end position="141"/>
    </location>
</feature>
<dbReference type="AlphaFoldDB" id="A0AAN6MXA8"/>
<dbReference type="PANTHER" id="PTHR24198:SF165">
    <property type="entry name" value="ANKYRIN REPEAT-CONTAINING PROTEIN-RELATED"/>
    <property type="match status" value="1"/>
</dbReference>
<keyword evidence="2 3" id="KW-0040">ANK repeat</keyword>
<dbReference type="InterPro" id="IPR056884">
    <property type="entry name" value="NPHP3-like_N"/>
</dbReference>
<accession>A0AAN6MXA8</accession>
<dbReference type="Pfam" id="PF12796">
    <property type="entry name" value="Ank_2"/>
    <property type="match status" value="1"/>
</dbReference>
<dbReference type="SUPFAM" id="SSF48403">
    <property type="entry name" value="Ankyrin repeat"/>
    <property type="match status" value="1"/>
</dbReference>
<organism evidence="5 6">
    <name type="scientific">Diplogelasinospora grovesii</name>
    <dbReference type="NCBI Taxonomy" id="303347"/>
    <lineage>
        <taxon>Eukaryota</taxon>
        <taxon>Fungi</taxon>
        <taxon>Dikarya</taxon>
        <taxon>Ascomycota</taxon>
        <taxon>Pezizomycotina</taxon>
        <taxon>Sordariomycetes</taxon>
        <taxon>Sordariomycetidae</taxon>
        <taxon>Sordariales</taxon>
        <taxon>Diplogelasinosporaceae</taxon>
        <taxon>Diplogelasinospora</taxon>
    </lineage>
</organism>
<dbReference type="PROSITE" id="PS50088">
    <property type="entry name" value="ANK_REPEAT"/>
    <property type="match status" value="2"/>
</dbReference>
<feature type="repeat" description="ANK" evidence="3">
    <location>
        <begin position="404"/>
        <end position="428"/>
    </location>
</feature>
<sequence>MDNRSKDIKIVKGKPGFKKLTLLRYALGNTTEAPNIGDGAFTPLGLFRSLLHQVLSQVPDALPDLVNFFQRQHNTVSEPGEKWQWHLSDLQRFFQSSLPKVLKSRPVWLFIDALDECGTENIVNLVKELPPTRSQFRICFTYHHYPILSLNCRFEICFKRENKEDISTYIQSRRFKSYILTAFTIPGMHKILKISTSLKLIQWICFTTRPLAEDYVLDCDRMKRRVQTLSCGLAEIIPSFNTQSVKDFFVEKGLSALNRSLKSAETETFKADLVVGIAHYWLSRTCIRYLVMEEIAQLTTRDRNNLMSTFPLLDYATTSETRKVLVYNNRPPEGTTIVHIVSRYQLMGPLQMILQRAGQVSTNVDAKDSRGRTPLSWAAENGNEAVVKMLLDTGKVDVDAKDNSGWTPLSWAAAKGREAVVKMLLDTGKVDVDAKDDENGQTPLSWAAGNGREAVVKMLQLKPSS</sequence>
<dbReference type="EMBL" id="MU853934">
    <property type="protein sequence ID" value="KAK3935206.1"/>
    <property type="molecule type" value="Genomic_DNA"/>
</dbReference>
<evidence type="ECO:0000256" key="3">
    <source>
        <dbReference type="PROSITE-ProRule" id="PRU00023"/>
    </source>
</evidence>
<dbReference type="InterPro" id="IPR002110">
    <property type="entry name" value="Ankyrin_rpt"/>
</dbReference>
<proteinExistence type="predicted"/>
<dbReference type="Pfam" id="PF00023">
    <property type="entry name" value="Ank"/>
    <property type="match status" value="1"/>
</dbReference>
<dbReference type="PANTHER" id="PTHR24198">
    <property type="entry name" value="ANKYRIN REPEAT AND PROTEIN KINASE DOMAIN-CONTAINING PROTEIN"/>
    <property type="match status" value="1"/>
</dbReference>
<dbReference type="InterPro" id="IPR036770">
    <property type="entry name" value="Ankyrin_rpt-contain_sf"/>
</dbReference>
<feature type="repeat" description="ANK" evidence="3">
    <location>
        <begin position="370"/>
        <end position="394"/>
    </location>
</feature>
<evidence type="ECO:0000313" key="5">
    <source>
        <dbReference type="EMBL" id="KAK3935206.1"/>
    </source>
</evidence>
<dbReference type="Pfam" id="PF24883">
    <property type="entry name" value="NPHP3_N"/>
    <property type="match status" value="1"/>
</dbReference>
<name>A0AAN6MXA8_9PEZI</name>
<keyword evidence="1" id="KW-0677">Repeat</keyword>
<dbReference type="PROSITE" id="PS50297">
    <property type="entry name" value="ANK_REP_REGION"/>
    <property type="match status" value="2"/>
</dbReference>
<evidence type="ECO:0000313" key="6">
    <source>
        <dbReference type="Proteomes" id="UP001303473"/>
    </source>
</evidence>
<evidence type="ECO:0000256" key="1">
    <source>
        <dbReference type="ARBA" id="ARBA00022737"/>
    </source>
</evidence>
<dbReference type="SMART" id="SM00248">
    <property type="entry name" value="ANK"/>
    <property type="match status" value="3"/>
</dbReference>
<evidence type="ECO:0000256" key="2">
    <source>
        <dbReference type="ARBA" id="ARBA00023043"/>
    </source>
</evidence>
<reference evidence="6" key="1">
    <citation type="journal article" date="2023" name="Mol. Phylogenet. Evol.">
        <title>Genome-scale phylogeny and comparative genomics of the fungal order Sordariales.</title>
        <authorList>
            <person name="Hensen N."/>
            <person name="Bonometti L."/>
            <person name="Westerberg I."/>
            <person name="Brannstrom I.O."/>
            <person name="Guillou S."/>
            <person name="Cros-Aarteil S."/>
            <person name="Calhoun S."/>
            <person name="Haridas S."/>
            <person name="Kuo A."/>
            <person name="Mondo S."/>
            <person name="Pangilinan J."/>
            <person name="Riley R."/>
            <person name="LaButti K."/>
            <person name="Andreopoulos B."/>
            <person name="Lipzen A."/>
            <person name="Chen C."/>
            <person name="Yan M."/>
            <person name="Daum C."/>
            <person name="Ng V."/>
            <person name="Clum A."/>
            <person name="Steindorff A."/>
            <person name="Ohm R.A."/>
            <person name="Martin F."/>
            <person name="Silar P."/>
            <person name="Natvig D.O."/>
            <person name="Lalanne C."/>
            <person name="Gautier V."/>
            <person name="Ament-Velasquez S.L."/>
            <person name="Kruys A."/>
            <person name="Hutchinson M.I."/>
            <person name="Powell A.J."/>
            <person name="Barry K."/>
            <person name="Miller A.N."/>
            <person name="Grigoriev I.V."/>
            <person name="Debuchy R."/>
            <person name="Gladieux P."/>
            <person name="Hiltunen Thoren M."/>
            <person name="Johannesson H."/>
        </authorList>
    </citation>
    <scope>NUCLEOTIDE SEQUENCE [LARGE SCALE GENOMIC DNA]</scope>
    <source>
        <strain evidence="6">CBS 340.73</strain>
    </source>
</reference>
<protein>
    <recommendedName>
        <fullName evidence="4">Nephrocystin 3-like N-terminal domain-containing protein</fullName>
    </recommendedName>
</protein>
<keyword evidence="6" id="KW-1185">Reference proteome</keyword>
<gene>
    <name evidence="5" type="ORF">QBC46DRAFT_462203</name>
</gene>
<dbReference type="Gene3D" id="1.25.40.20">
    <property type="entry name" value="Ankyrin repeat-containing domain"/>
    <property type="match status" value="1"/>
</dbReference>
<comment type="caution">
    <text evidence="5">The sequence shown here is derived from an EMBL/GenBank/DDBJ whole genome shotgun (WGS) entry which is preliminary data.</text>
</comment>
<evidence type="ECO:0000259" key="4">
    <source>
        <dbReference type="Pfam" id="PF24883"/>
    </source>
</evidence>